<dbReference type="PANTHER" id="PTHR21666:SF263">
    <property type="entry name" value="MUREIN HYDROLASE ACTIVATOR NLPD"/>
    <property type="match status" value="1"/>
</dbReference>
<dbReference type="Gene3D" id="2.70.70.10">
    <property type="entry name" value="Glucose Permease (Domain IIA)"/>
    <property type="match status" value="1"/>
</dbReference>
<evidence type="ECO:0000256" key="2">
    <source>
        <dbReference type="SAM" id="MobiDB-lite"/>
    </source>
</evidence>
<evidence type="ECO:0000259" key="4">
    <source>
        <dbReference type="PROSITE" id="PS51782"/>
    </source>
</evidence>
<dbReference type="InterPro" id="IPR016047">
    <property type="entry name" value="M23ase_b-sheet_dom"/>
</dbReference>
<gene>
    <name evidence="5" type="ORF">A2V92_04420</name>
</gene>
<feature type="domain" description="LysM" evidence="4">
    <location>
        <begin position="106"/>
        <end position="150"/>
    </location>
</feature>
<evidence type="ECO:0000313" key="5">
    <source>
        <dbReference type="EMBL" id="OGI44309.1"/>
    </source>
</evidence>
<feature type="region of interest" description="Disordered" evidence="2">
    <location>
        <begin position="86"/>
        <end position="107"/>
    </location>
</feature>
<feature type="chain" id="PRO_5009225510" description="LysM domain-containing protein" evidence="3">
    <location>
        <begin position="32"/>
        <end position="311"/>
    </location>
</feature>
<evidence type="ECO:0000256" key="3">
    <source>
        <dbReference type="SAM" id="SignalP"/>
    </source>
</evidence>
<dbReference type="InterPro" id="IPR036779">
    <property type="entry name" value="LysM_dom_sf"/>
</dbReference>
<protein>
    <recommendedName>
        <fullName evidence="4">LysM domain-containing protein</fullName>
    </recommendedName>
</protein>
<dbReference type="AlphaFoldDB" id="A0A1F6TGT7"/>
<dbReference type="SMART" id="SM00257">
    <property type="entry name" value="LysM"/>
    <property type="match status" value="2"/>
</dbReference>
<evidence type="ECO:0000313" key="6">
    <source>
        <dbReference type="Proteomes" id="UP000179344"/>
    </source>
</evidence>
<dbReference type="SUPFAM" id="SSF54106">
    <property type="entry name" value="LysM domain"/>
    <property type="match status" value="1"/>
</dbReference>
<feature type="domain" description="LysM" evidence="4">
    <location>
        <begin position="48"/>
        <end position="92"/>
    </location>
</feature>
<dbReference type="GO" id="GO:0004222">
    <property type="term" value="F:metalloendopeptidase activity"/>
    <property type="evidence" value="ECO:0007669"/>
    <property type="project" value="TreeGrafter"/>
</dbReference>
<comment type="similarity">
    <text evidence="1">Belongs to the E.coli NlpD/Haemophilus LppB family.</text>
</comment>
<evidence type="ECO:0000256" key="1">
    <source>
        <dbReference type="ARBA" id="ARBA00038420"/>
    </source>
</evidence>
<dbReference type="PROSITE" id="PS51782">
    <property type="entry name" value="LYSM"/>
    <property type="match status" value="2"/>
</dbReference>
<dbReference type="PANTHER" id="PTHR21666">
    <property type="entry name" value="PEPTIDASE-RELATED"/>
    <property type="match status" value="1"/>
</dbReference>
<dbReference type="EMBL" id="MFST01000054">
    <property type="protein sequence ID" value="OGI44309.1"/>
    <property type="molecule type" value="Genomic_DNA"/>
</dbReference>
<keyword evidence="3" id="KW-0732">Signal</keyword>
<dbReference type="SUPFAM" id="SSF51261">
    <property type="entry name" value="Duplicated hybrid motif"/>
    <property type="match status" value="1"/>
</dbReference>
<proteinExistence type="inferred from homology"/>
<dbReference type="Pfam" id="PF01476">
    <property type="entry name" value="LysM"/>
    <property type="match status" value="2"/>
</dbReference>
<dbReference type="GO" id="GO:0032153">
    <property type="term" value="C:cell division site"/>
    <property type="evidence" value="ECO:0007669"/>
    <property type="project" value="TreeGrafter"/>
</dbReference>
<name>A0A1F6TGT7_9PROT</name>
<dbReference type="Proteomes" id="UP000179344">
    <property type="component" value="Unassembled WGS sequence"/>
</dbReference>
<dbReference type="InterPro" id="IPR011055">
    <property type="entry name" value="Dup_hybrid_motif"/>
</dbReference>
<dbReference type="Pfam" id="PF01551">
    <property type="entry name" value="Peptidase_M23"/>
    <property type="match status" value="1"/>
</dbReference>
<sequence length="311" mass="33215">MPAPVITPALRCGLVLTAALLLSACAGEATAPAPVSELGESIRHPAEEYREVVAGDTLYSIAWESGRDYRELAAWNNITAPFTIKPGRKLRLSPPHSETGRGAPGAYRTVAKGDTLRAIAREIGVTHKELAAWNNIPPPYTIRPGRKLRLSPPGNETAAREKPAAKKPGGPAKNSAAGNTVRAKKTAPVIGGWTWPTDGGVLEHYSSGGPNKGLDIGGRKGQPIQAAAPGTIVYQGSGLRGYGRLIIIKHNADFLSAYAHCDKIYVKEGNVIKRGQKIAEMGNSGTDRVKLHFEIRYRGAPVDPLDYLPKK</sequence>
<dbReference type="GO" id="GO:0009279">
    <property type="term" value="C:cell outer membrane"/>
    <property type="evidence" value="ECO:0007669"/>
    <property type="project" value="TreeGrafter"/>
</dbReference>
<dbReference type="CDD" id="cd00118">
    <property type="entry name" value="LysM"/>
    <property type="match status" value="2"/>
</dbReference>
<comment type="caution">
    <text evidence="5">The sequence shown here is derived from an EMBL/GenBank/DDBJ whole genome shotgun (WGS) entry which is preliminary data.</text>
</comment>
<dbReference type="InterPro" id="IPR018392">
    <property type="entry name" value="LysM"/>
</dbReference>
<dbReference type="InterPro" id="IPR050570">
    <property type="entry name" value="Cell_wall_metabolism_enzyme"/>
</dbReference>
<organism evidence="5 6">
    <name type="scientific">Candidatus Muproteobacteria bacterium RBG_16_65_31</name>
    <dbReference type="NCBI Taxonomy" id="1817759"/>
    <lineage>
        <taxon>Bacteria</taxon>
        <taxon>Pseudomonadati</taxon>
        <taxon>Pseudomonadota</taxon>
        <taxon>Candidatus Muproteobacteria</taxon>
    </lineage>
</organism>
<feature type="signal peptide" evidence="3">
    <location>
        <begin position="1"/>
        <end position="31"/>
    </location>
</feature>
<feature type="region of interest" description="Disordered" evidence="2">
    <location>
        <begin position="143"/>
        <end position="183"/>
    </location>
</feature>
<feature type="compositionally biased region" description="Low complexity" evidence="2">
    <location>
        <begin position="166"/>
        <end position="178"/>
    </location>
</feature>
<dbReference type="Gene3D" id="3.10.350.10">
    <property type="entry name" value="LysM domain"/>
    <property type="match status" value="2"/>
</dbReference>
<accession>A0A1F6TGT7</accession>
<dbReference type="CDD" id="cd12797">
    <property type="entry name" value="M23_peptidase"/>
    <property type="match status" value="1"/>
</dbReference>
<reference evidence="5 6" key="1">
    <citation type="journal article" date="2016" name="Nat. Commun.">
        <title>Thousands of microbial genomes shed light on interconnected biogeochemical processes in an aquifer system.</title>
        <authorList>
            <person name="Anantharaman K."/>
            <person name="Brown C.T."/>
            <person name="Hug L.A."/>
            <person name="Sharon I."/>
            <person name="Castelle C.J."/>
            <person name="Probst A.J."/>
            <person name="Thomas B.C."/>
            <person name="Singh A."/>
            <person name="Wilkins M.J."/>
            <person name="Karaoz U."/>
            <person name="Brodie E.L."/>
            <person name="Williams K.H."/>
            <person name="Hubbard S.S."/>
            <person name="Banfield J.F."/>
        </authorList>
    </citation>
    <scope>NUCLEOTIDE SEQUENCE [LARGE SCALE GENOMIC DNA]</scope>
</reference>